<evidence type="ECO:0000313" key="1">
    <source>
        <dbReference type="EMBL" id="NEU67062.1"/>
    </source>
</evidence>
<gene>
    <name evidence="1" type="ORF">GK091_09250</name>
</gene>
<evidence type="ECO:0000313" key="2">
    <source>
        <dbReference type="Proteomes" id="UP000477386"/>
    </source>
</evidence>
<comment type="caution">
    <text evidence="1">The sequence shown here is derived from an EMBL/GenBank/DDBJ whole genome shotgun (WGS) entry which is preliminary data.</text>
</comment>
<reference evidence="1 2" key="1">
    <citation type="submission" date="2020-02" db="EMBL/GenBank/DDBJ databases">
        <title>Draft genome sequence of two Spirosoma agri KCTC 52727 and Spirosoma terrae KCTC 52035.</title>
        <authorList>
            <person name="Rojas J."/>
            <person name="Ambika Manirajan B."/>
            <person name="Ratering S."/>
            <person name="Suarez C."/>
            <person name="Schnell S."/>
        </authorList>
    </citation>
    <scope>NUCLEOTIDE SEQUENCE [LARGE SCALE GENOMIC DNA]</scope>
    <source>
        <strain evidence="1 2">KCTC 52727</strain>
    </source>
</reference>
<organism evidence="1 2">
    <name type="scientific">Spirosoma agri</name>
    <dbReference type="NCBI Taxonomy" id="1987381"/>
    <lineage>
        <taxon>Bacteria</taxon>
        <taxon>Pseudomonadati</taxon>
        <taxon>Bacteroidota</taxon>
        <taxon>Cytophagia</taxon>
        <taxon>Cytophagales</taxon>
        <taxon>Cytophagaceae</taxon>
        <taxon>Spirosoma</taxon>
    </lineage>
</organism>
<dbReference type="EMBL" id="JAAGNZ010000001">
    <property type="protein sequence ID" value="NEU67062.1"/>
    <property type="molecule type" value="Genomic_DNA"/>
</dbReference>
<dbReference type="AlphaFoldDB" id="A0A6M0IGW5"/>
<proteinExistence type="predicted"/>
<protein>
    <submittedName>
        <fullName evidence="1">Uncharacterized protein</fullName>
    </submittedName>
</protein>
<dbReference type="RefSeq" id="WP_164036607.1">
    <property type="nucleotide sequence ID" value="NZ_JAAGNZ010000001.1"/>
</dbReference>
<keyword evidence="2" id="KW-1185">Reference proteome</keyword>
<sequence>MKNGYANWIKNAWRVSARLILCLAMLYSTKSTGCTTDSLKRLDPKPIRLTEAGARQVLRDKAELIMLIGKVQSQDTLLAQQRQALTSQGRTIKQLNEGHQQEKNRVTTVQSQLDDTRKKLRSARLENWLVRGAAVLYVVVKLKLI</sequence>
<dbReference type="Proteomes" id="UP000477386">
    <property type="component" value="Unassembled WGS sequence"/>
</dbReference>
<accession>A0A6M0IGW5</accession>
<name>A0A6M0IGW5_9BACT</name>